<dbReference type="Gene3D" id="1.20.1640.10">
    <property type="entry name" value="Multidrug efflux transporter AcrB transmembrane domain"/>
    <property type="match status" value="1"/>
</dbReference>
<reference evidence="12 13" key="1">
    <citation type="submission" date="2024-03" db="EMBL/GenBank/DDBJ databases">
        <title>Human intestinal bacterial collection.</title>
        <authorList>
            <person name="Pauvert C."/>
            <person name="Hitch T.C.A."/>
            <person name="Clavel T."/>
        </authorList>
    </citation>
    <scope>NUCLEOTIDE SEQUENCE [LARGE SCALE GENOMIC DNA]</scope>
    <source>
        <strain evidence="12 13">CLA-JM-H44</strain>
    </source>
</reference>
<evidence type="ECO:0000256" key="7">
    <source>
        <dbReference type="ARBA" id="ARBA00023010"/>
    </source>
</evidence>
<evidence type="ECO:0000259" key="10">
    <source>
        <dbReference type="Pfam" id="PF02355"/>
    </source>
</evidence>
<feature type="transmembrane region" description="Helical" evidence="9">
    <location>
        <begin position="328"/>
        <end position="349"/>
    </location>
</feature>
<dbReference type="Gene3D" id="3.30.70.3400">
    <property type="match status" value="1"/>
</dbReference>
<feature type="transmembrane region" description="Helical" evidence="9">
    <location>
        <begin position="378"/>
        <end position="398"/>
    </location>
</feature>
<dbReference type="InterPro" id="IPR005791">
    <property type="entry name" value="SecD"/>
</dbReference>
<comment type="caution">
    <text evidence="12">The sequence shown here is derived from an EMBL/GenBank/DDBJ whole genome shotgun (WGS) entry which is preliminary data.</text>
</comment>
<keyword evidence="6 9" id="KW-1133">Transmembrane helix</keyword>
<comment type="function">
    <text evidence="9">Part of the Sec protein translocase complex. Interacts with the SecYEG preprotein conducting channel. SecDF uses the proton motive force (PMF) to complete protein translocation after the ATP-dependent function of SecA.</text>
</comment>
<proteinExistence type="inferred from homology"/>
<dbReference type="RefSeq" id="WP_349220270.1">
    <property type="nucleotide sequence ID" value="NZ_JBBMFD010000020.1"/>
</dbReference>
<evidence type="ECO:0000313" key="12">
    <source>
        <dbReference type="EMBL" id="MEQ2441277.1"/>
    </source>
</evidence>
<name>A0ABV1E1V6_9FIRM</name>
<comment type="similarity">
    <text evidence="9">Belongs to the SecD/SecF family. SecD subfamily.</text>
</comment>
<comment type="subcellular location">
    <subcellularLocation>
        <location evidence="1 9">Cell membrane</location>
        <topology evidence="1 9">Multi-pass membrane protein</topology>
    </subcellularLocation>
</comment>
<sequence>MKRIGKPVFFIVALLIVALTVTSFTGIKVGSGSSQTTIIKGAGDIRWGIDIRGGVDVTFRPPEGYDATDAEIDSAKSIIETRLVYQNITDYEVYPDYNNDRIIVRYPWKAGEEDFDASAAIQELGETALLTFREGDSVDDEGKPTGDTLNNIILEGKDVVNATANYGPIDSTGVNQHYVSLEFSEEGTKAFATATGKLASSKGSISIWMDDVLISAPTVQSAITDGKCIISGNFDAASAAELANRIKAGSLPFKLEAESYGSINPIMGEKARDVMVLAGLIALILISIFMILYYRLPGVVASIALVGQVAGMVACVTGYFGAFGSFTLTLPGIAGIILSIGMGVDANVITSERIREELRAGKTIDGSIDAGNKNSFSAIFDSNITCIFVAVILMGVFGPPESLFAKILSPVLFMFGPAATGAVYSFGYTLLTGIIFNFVMGVTASRLMLKSLSRFKGLRKPWLFGGEKA</sequence>
<evidence type="ECO:0000256" key="9">
    <source>
        <dbReference type="HAMAP-Rule" id="MF_01463"/>
    </source>
</evidence>
<comment type="caution">
    <text evidence="9">Lacks conserved residue(s) required for the propagation of feature annotation.</text>
</comment>
<dbReference type="Pfam" id="PF22599">
    <property type="entry name" value="SecDF_P1_head"/>
    <property type="match status" value="1"/>
</dbReference>
<feature type="transmembrane region" description="Helical" evidence="9">
    <location>
        <begin position="418"/>
        <end position="449"/>
    </location>
</feature>
<dbReference type="HAMAP" id="MF_01463_B">
    <property type="entry name" value="SecD_B"/>
    <property type="match status" value="1"/>
</dbReference>
<comment type="subunit">
    <text evidence="9">Forms a complex with SecF. Part of the essential Sec protein translocation apparatus which comprises SecA, SecYEG and auxiliary proteins SecDF. Other proteins may also be involved.</text>
</comment>
<dbReference type="Gene3D" id="3.30.1360.200">
    <property type="match status" value="1"/>
</dbReference>
<feature type="transmembrane region" description="Helical" evidence="9">
    <location>
        <begin position="301"/>
        <end position="322"/>
    </location>
</feature>
<evidence type="ECO:0000259" key="11">
    <source>
        <dbReference type="Pfam" id="PF22599"/>
    </source>
</evidence>
<gene>
    <name evidence="9" type="primary">secD</name>
    <name evidence="12" type="ORF">WMO26_10610</name>
</gene>
<evidence type="ECO:0000256" key="1">
    <source>
        <dbReference type="ARBA" id="ARBA00004651"/>
    </source>
</evidence>
<feature type="domain" description="Protein export membrane protein SecD/SecF C-terminal" evidence="10">
    <location>
        <begin position="254"/>
        <end position="394"/>
    </location>
</feature>
<keyword evidence="8 9" id="KW-0472">Membrane</keyword>
<dbReference type="SUPFAM" id="SSF82866">
    <property type="entry name" value="Multidrug efflux transporter AcrB transmembrane domain"/>
    <property type="match status" value="1"/>
</dbReference>
<feature type="domain" description="SecDF P1 head subdomain" evidence="11">
    <location>
        <begin position="151"/>
        <end position="252"/>
    </location>
</feature>
<dbReference type="Pfam" id="PF02355">
    <property type="entry name" value="SecD_SecF_C"/>
    <property type="match status" value="1"/>
</dbReference>
<keyword evidence="13" id="KW-1185">Reference proteome</keyword>
<keyword evidence="7 9" id="KW-0811">Translocation</keyword>
<dbReference type="InterPro" id="IPR048634">
    <property type="entry name" value="SecD_SecF_C"/>
</dbReference>
<accession>A0ABV1E1V6</accession>
<dbReference type="InterPro" id="IPR022813">
    <property type="entry name" value="SecD/SecF_arch_bac"/>
</dbReference>
<evidence type="ECO:0000256" key="3">
    <source>
        <dbReference type="ARBA" id="ARBA00022475"/>
    </source>
</evidence>
<evidence type="ECO:0000313" key="13">
    <source>
        <dbReference type="Proteomes" id="UP001489509"/>
    </source>
</evidence>
<dbReference type="PANTHER" id="PTHR30081:SF1">
    <property type="entry name" value="PROTEIN TRANSLOCASE SUBUNIT SECD"/>
    <property type="match status" value="1"/>
</dbReference>
<dbReference type="Proteomes" id="UP001489509">
    <property type="component" value="Unassembled WGS sequence"/>
</dbReference>
<dbReference type="InterPro" id="IPR054384">
    <property type="entry name" value="SecDF_P1_head"/>
</dbReference>
<dbReference type="EMBL" id="JBBMFD010000020">
    <property type="protein sequence ID" value="MEQ2441277.1"/>
    <property type="molecule type" value="Genomic_DNA"/>
</dbReference>
<evidence type="ECO:0000256" key="2">
    <source>
        <dbReference type="ARBA" id="ARBA00022448"/>
    </source>
</evidence>
<dbReference type="InterPro" id="IPR055344">
    <property type="entry name" value="SecD_SecF_C_bact"/>
</dbReference>
<dbReference type="NCBIfam" id="TIGR00916">
    <property type="entry name" value="2A0604s01"/>
    <property type="match status" value="1"/>
</dbReference>
<evidence type="ECO:0000256" key="4">
    <source>
        <dbReference type="ARBA" id="ARBA00022692"/>
    </source>
</evidence>
<evidence type="ECO:0000256" key="8">
    <source>
        <dbReference type="ARBA" id="ARBA00023136"/>
    </source>
</evidence>
<keyword evidence="4 9" id="KW-0812">Transmembrane</keyword>
<protein>
    <recommendedName>
        <fullName evidence="9">Protein translocase subunit SecD</fullName>
    </recommendedName>
</protein>
<keyword evidence="3 9" id="KW-1003">Cell membrane</keyword>
<keyword evidence="5 9" id="KW-0653">Protein transport</keyword>
<dbReference type="PANTHER" id="PTHR30081">
    <property type="entry name" value="PROTEIN-EXPORT MEMBRANE PROTEIN SEC"/>
    <property type="match status" value="1"/>
</dbReference>
<organism evidence="12 13">
    <name type="scientific">Solibaculum intestinale</name>
    <dbReference type="NCBI Taxonomy" id="3133165"/>
    <lineage>
        <taxon>Bacteria</taxon>
        <taxon>Bacillati</taxon>
        <taxon>Bacillota</taxon>
        <taxon>Clostridia</taxon>
        <taxon>Eubacteriales</taxon>
        <taxon>Oscillospiraceae</taxon>
        <taxon>Solibaculum</taxon>
    </lineage>
</organism>
<evidence type="ECO:0000256" key="6">
    <source>
        <dbReference type="ARBA" id="ARBA00022989"/>
    </source>
</evidence>
<evidence type="ECO:0000256" key="5">
    <source>
        <dbReference type="ARBA" id="ARBA00022927"/>
    </source>
</evidence>
<keyword evidence="2 9" id="KW-0813">Transport</keyword>
<feature type="transmembrane region" description="Helical" evidence="9">
    <location>
        <begin position="274"/>
        <end position="294"/>
    </location>
</feature>